<organism evidence="2 3">
    <name type="scientific">Actinospica durhamensis</name>
    <dbReference type="NCBI Taxonomy" id="1508375"/>
    <lineage>
        <taxon>Bacteria</taxon>
        <taxon>Bacillati</taxon>
        <taxon>Actinomycetota</taxon>
        <taxon>Actinomycetes</taxon>
        <taxon>Catenulisporales</taxon>
        <taxon>Actinospicaceae</taxon>
        <taxon>Actinospica</taxon>
    </lineage>
</organism>
<evidence type="ECO:0000313" key="3">
    <source>
        <dbReference type="Proteomes" id="UP000675781"/>
    </source>
</evidence>
<dbReference type="RefSeq" id="WP_212527073.1">
    <property type="nucleotide sequence ID" value="NZ_JAGSOG010000012.1"/>
</dbReference>
<dbReference type="PANTHER" id="PTHR43649">
    <property type="entry name" value="ARABINOSE-BINDING PROTEIN-RELATED"/>
    <property type="match status" value="1"/>
</dbReference>
<dbReference type="PROSITE" id="PS51257">
    <property type="entry name" value="PROKAR_LIPOPROTEIN"/>
    <property type="match status" value="1"/>
</dbReference>
<protein>
    <submittedName>
        <fullName evidence="2">Extracellular solute-binding protein</fullName>
    </submittedName>
</protein>
<evidence type="ECO:0000256" key="1">
    <source>
        <dbReference type="SAM" id="SignalP"/>
    </source>
</evidence>
<name>A0A941IL33_9ACTN</name>
<evidence type="ECO:0000313" key="2">
    <source>
        <dbReference type="EMBL" id="MBR7832545.1"/>
    </source>
</evidence>
<dbReference type="Proteomes" id="UP000675781">
    <property type="component" value="Unassembled WGS sequence"/>
</dbReference>
<dbReference type="PANTHER" id="PTHR43649:SF14">
    <property type="entry name" value="BLR3389 PROTEIN"/>
    <property type="match status" value="1"/>
</dbReference>
<dbReference type="Gene3D" id="3.40.190.10">
    <property type="entry name" value="Periplasmic binding protein-like II"/>
    <property type="match status" value="3"/>
</dbReference>
<accession>A0A941IL33</accession>
<keyword evidence="1" id="KW-0732">Signal</keyword>
<dbReference type="Pfam" id="PF01547">
    <property type="entry name" value="SBP_bac_1"/>
    <property type="match status" value="1"/>
</dbReference>
<proteinExistence type="predicted"/>
<dbReference type="SUPFAM" id="SSF53850">
    <property type="entry name" value="Periplasmic binding protein-like II"/>
    <property type="match status" value="1"/>
</dbReference>
<sequence length="456" mass="47302">MTGISRSAQAWRRGAAVLAAGALATAGLTACSSSSTSGGASSTSTAGANDMAAALQKKSTLTVWAWAPQDKDIAAAFEKKYPNVTVNLVNAGTSTTEYTKLQNAIKAGSGVPDVAQIEYYALPQFALAGSIQSLDGYGLDSLKSDYPAAVWDAIDINGSLDATPQDTGPMALFYNEKVFKQYGLTVPTTWDEYVADGVKLHAANSSEYITADSGDPGFTTSMIWQAGGKPFTATGSTSVTINTQDAGTKKYTAEWDQLEEKGLLSQIAPWSSAWFTALGNGDIASLVTGAWMPANLEGSAAAASGDWRVAPMPTYDGGSPASAESGGSSDAVMKGSSNALVAAAFVQFMGTDAGEQILADSGGFPAENSILNSSAFLDQAPAYFGGQKINQVLSQAASSVLPGWSYMPFQVYANSIYPDSVGKAYANKTDIYAAVSTWFKASAAYGQQQGFTVTVQ</sequence>
<dbReference type="InterPro" id="IPR006059">
    <property type="entry name" value="SBP"/>
</dbReference>
<dbReference type="AlphaFoldDB" id="A0A941IL33"/>
<gene>
    <name evidence="2" type="ORF">KDL01_04705</name>
</gene>
<feature type="signal peptide" evidence="1">
    <location>
        <begin position="1"/>
        <end position="30"/>
    </location>
</feature>
<dbReference type="EMBL" id="JAGSOG010000012">
    <property type="protein sequence ID" value="MBR7832545.1"/>
    <property type="molecule type" value="Genomic_DNA"/>
</dbReference>
<dbReference type="InterPro" id="IPR050490">
    <property type="entry name" value="Bact_solute-bd_prot1"/>
</dbReference>
<keyword evidence="3" id="KW-1185">Reference proteome</keyword>
<reference evidence="2" key="1">
    <citation type="submission" date="2021-04" db="EMBL/GenBank/DDBJ databases">
        <title>Genome based classification of Actinospica acidithermotolerans sp. nov., an actinobacterium isolated from an Indonesian hot spring.</title>
        <authorList>
            <person name="Kusuma A.B."/>
            <person name="Putra K.E."/>
            <person name="Nafisah S."/>
            <person name="Loh J."/>
            <person name="Nouioui I."/>
            <person name="Goodfellow M."/>
        </authorList>
    </citation>
    <scope>NUCLEOTIDE SEQUENCE</scope>
    <source>
        <strain evidence="2">CSCA 57</strain>
    </source>
</reference>
<comment type="caution">
    <text evidence="2">The sequence shown here is derived from an EMBL/GenBank/DDBJ whole genome shotgun (WGS) entry which is preliminary data.</text>
</comment>
<feature type="chain" id="PRO_5039585161" evidence="1">
    <location>
        <begin position="31"/>
        <end position="456"/>
    </location>
</feature>